<dbReference type="SUPFAM" id="SSF54160">
    <property type="entry name" value="Chromo domain-like"/>
    <property type="match status" value="1"/>
</dbReference>
<dbReference type="InterPro" id="IPR056924">
    <property type="entry name" value="SH3_Tf2-1"/>
</dbReference>
<dbReference type="PANTHER" id="PTHR45835">
    <property type="entry name" value="YALI0A06105P"/>
    <property type="match status" value="1"/>
</dbReference>
<dbReference type="EMBL" id="JAINDJ010000006">
    <property type="protein sequence ID" value="KAG9444940.1"/>
    <property type="molecule type" value="Genomic_DNA"/>
</dbReference>
<comment type="caution">
    <text evidence="2">The sequence shown here is derived from an EMBL/GenBank/DDBJ whole genome shotgun (WGS) entry which is preliminary data.</text>
</comment>
<dbReference type="InterPro" id="IPR001584">
    <property type="entry name" value="Integrase_cat-core"/>
</dbReference>
<dbReference type="Proteomes" id="UP000825729">
    <property type="component" value="Unassembled WGS sequence"/>
</dbReference>
<sequence length="411" mass="46811">MKDSSLSPAGLLQPLPIPELVFEDISMDFITGLPAAKGKTVIVVVVDRLSKYGHFSALRGNCTSESVAAVFVTDIIRLHGIPGSIVTDRDPKFLHNFWQEVHRLQGTELPTSTAYHPQTNGQTEALSKCLEMYLRCFVADTPNQWIAVLPWAEYWYNTSFQTSAGMTPFEILYGRSPPTIPRYIKGSTAQGRMKSLADKHRREVHFQVGDWVYVKLKPYRQNSVRLQRHHKLGRSFFGPYKVIKRVGEVAYKLELPESARIHSVFHVSMLRKCVGTPEQQVTPLHLVDHDSSLLLQPAKLLAHRVVKRSDQLVEQLLVRWEGLPTDAAIWEDKLQLEQRFPTLNLEDKVLKTEGGNVMNIPEATSTVEDDVERADSERANWEIQRLRRSSRIRQCSKKFDGYVVGSISVRR</sequence>
<dbReference type="InterPro" id="IPR036397">
    <property type="entry name" value="RNaseH_sf"/>
</dbReference>
<gene>
    <name evidence="2" type="ORF">H6P81_016280</name>
</gene>
<organism evidence="2 3">
    <name type="scientific">Aristolochia fimbriata</name>
    <name type="common">White veined hardy Dutchman's pipe vine</name>
    <dbReference type="NCBI Taxonomy" id="158543"/>
    <lineage>
        <taxon>Eukaryota</taxon>
        <taxon>Viridiplantae</taxon>
        <taxon>Streptophyta</taxon>
        <taxon>Embryophyta</taxon>
        <taxon>Tracheophyta</taxon>
        <taxon>Spermatophyta</taxon>
        <taxon>Magnoliopsida</taxon>
        <taxon>Magnoliidae</taxon>
        <taxon>Piperales</taxon>
        <taxon>Aristolochiaceae</taxon>
        <taxon>Aristolochia</taxon>
    </lineage>
</organism>
<evidence type="ECO:0000313" key="2">
    <source>
        <dbReference type="EMBL" id="KAG9444940.1"/>
    </source>
</evidence>
<dbReference type="Gene3D" id="3.30.420.10">
    <property type="entry name" value="Ribonuclease H-like superfamily/Ribonuclease H"/>
    <property type="match status" value="1"/>
</dbReference>
<dbReference type="InterPro" id="IPR016197">
    <property type="entry name" value="Chromo-like_dom_sf"/>
</dbReference>
<name>A0AAV7E9Y0_ARIFI</name>
<dbReference type="GO" id="GO:0003676">
    <property type="term" value="F:nucleic acid binding"/>
    <property type="evidence" value="ECO:0007669"/>
    <property type="project" value="InterPro"/>
</dbReference>
<dbReference type="PANTHER" id="PTHR45835:SF105">
    <property type="entry name" value="INTEGRASE CATALYTIC DOMAIN-CONTAINING PROTEIN"/>
    <property type="match status" value="1"/>
</dbReference>
<protein>
    <recommendedName>
        <fullName evidence="1">Integrase catalytic domain-containing protein</fullName>
    </recommendedName>
</protein>
<dbReference type="GO" id="GO:0015074">
    <property type="term" value="P:DNA integration"/>
    <property type="evidence" value="ECO:0007669"/>
    <property type="project" value="InterPro"/>
</dbReference>
<dbReference type="AlphaFoldDB" id="A0AAV7E9Y0"/>
<feature type="domain" description="Integrase catalytic" evidence="1">
    <location>
        <begin position="12"/>
        <end position="176"/>
    </location>
</feature>
<proteinExistence type="predicted"/>
<evidence type="ECO:0000259" key="1">
    <source>
        <dbReference type="PROSITE" id="PS50994"/>
    </source>
</evidence>
<accession>A0AAV7E9Y0</accession>
<reference evidence="2 3" key="1">
    <citation type="submission" date="2021-07" db="EMBL/GenBank/DDBJ databases">
        <title>The Aristolochia fimbriata genome: insights into angiosperm evolution, floral development and chemical biosynthesis.</title>
        <authorList>
            <person name="Jiao Y."/>
        </authorList>
    </citation>
    <scope>NUCLEOTIDE SEQUENCE [LARGE SCALE GENOMIC DNA]</scope>
    <source>
        <strain evidence="2">IBCAS-2021</strain>
        <tissue evidence="2">Leaf</tissue>
    </source>
</reference>
<dbReference type="InterPro" id="IPR012337">
    <property type="entry name" value="RNaseH-like_sf"/>
</dbReference>
<keyword evidence="3" id="KW-1185">Reference proteome</keyword>
<dbReference type="PROSITE" id="PS50994">
    <property type="entry name" value="INTEGRASE"/>
    <property type="match status" value="1"/>
</dbReference>
<dbReference type="Pfam" id="PF24626">
    <property type="entry name" value="SH3_Tf2-1"/>
    <property type="match status" value="1"/>
</dbReference>
<evidence type="ECO:0000313" key="3">
    <source>
        <dbReference type="Proteomes" id="UP000825729"/>
    </source>
</evidence>
<dbReference type="SUPFAM" id="SSF53098">
    <property type="entry name" value="Ribonuclease H-like"/>
    <property type="match status" value="1"/>
</dbReference>